<evidence type="ECO:0000313" key="3">
    <source>
        <dbReference type="Proteomes" id="UP000515243"/>
    </source>
</evidence>
<dbReference type="InterPro" id="IPR010024">
    <property type="entry name" value="CHP16711"/>
</dbReference>
<accession>A0AAP9UEW8</accession>
<dbReference type="EMBL" id="CP040626">
    <property type="protein sequence ID" value="QMW91797.1"/>
    <property type="molecule type" value="Genomic_DNA"/>
</dbReference>
<dbReference type="AlphaFoldDB" id="A0AAP9UEW8"/>
<proteinExistence type="predicted"/>
<sequence>MKLDLPIIKFRGWDNASNQMLPVEKIDFRENCISLNEGDNSLSDTFEMIDLMQYTGLKDVNGKEIYVGDIVKCTEIRGEELKEYVSAIEYDDCDLIVHESEMCDTCLSLFAPGIEKLPLTEIEVVGNIYESSELLEQI</sequence>
<dbReference type="SUPFAM" id="SSF159006">
    <property type="entry name" value="YopX-like"/>
    <property type="match status" value="1"/>
</dbReference>
<dbReference type="Pfam" id="PF09643">
    <property type="entry name" value="YopX"/>
    <property type="match status" value="1"/>
</dbReference>
<protein>
    <recommendedName>
        <fullName evidence="1">YopX protein domain-containing protein</fullName>
    </recommendedName>
</protein>
<dbReference type="GeneID" id="92945037"/>
<dbReference type="Proteomes" id="UP000515243">
    <property type="component" value="Chromosome 1"/>
</dbReference>
<dbReference type="Gene3D" id="2.30.30.290">
    <property type="entry name" value="YopX-like domains"/>
    <property type="match status" value="1"/>
</dbReference>
<dbReference type="RefSeq" id="WP_051119289.1">
    <property type="nucleotide sequence ID" value="NZ_AP019716.1"/>
</dbReference>
<feature type="domain" description="YopX protein" evidence="1">
    <location>
        <begin position="9"/>
        <end position="136"/>
    </location>
</feature>
<dbReference type="InterPro" id="IPR023385">
    <property type="entry name" value="YopX-like_C"/>
</dbReference>
<organism evidence="2 3">
    <name type="scientific">Clostridium butyricum</name>
    <dbReference type="NCBI Taxonomy" id="1492"/>
    <lineage>
        <taxon>Bacteria</taxon>
        <taxon>Bacillati</taxon>
        <taxon>Bacillota</taxon>
        <taxon>Clostridia</taxon>
        <taxon>Eubacteriales</taxon>
        <taxon>Clostridiaceae</taxon>
        <taxon>Clostridium</taxon>
    </lineage>
</organism>
<dbReference type="NCBIfam" id="TIGR01671">
    <property type="entry name" value="phage_TIGR01671"/>
    <property type="match status" value="1"/>
</dbReference>
<dbReference type="InterPro" id="IPR019096">
    <property type="entry name" value="YopX_protein"/>
</dbReference>
<evidence type="ECO:0000259" key="1">
    <source>
        <dbReference type="Pfam" id="PF09643"/>
    </source>
</evidence>
<evidence type="ECO:0000313" key="2">
    <source>
        <dbReference type="EMBL" id="QMW91797.1"/>
    </source>
</evidence>
<gene>
    <name evidence="2" type="ORF">FF104_12700</name>
</gene>
<reference evidence="2 3" key="1">
    <citation type="submission" date="2019-05" db="EMBL/GenBank/DDBJ databases">
        <authorList>
            <person name="Schori C."/>
            <person name="Ahrens C."/>
        </authorList>
    </citation>
    <scope>NUCLEOTIDE SEQUENCE [LARGE SCALE GENOMIC DNA]</scope>
    <source>
        <strain evidence="2 3">DSM 10702</strain>
    </source>
</reference>
<name>A0AAP9UEW8_CLOBU</name>